<dbReference type="RefSeq" id="WP_380824238.1">
    <property type="nucleotide sequence ID" value="NZ_JBHTCG010000002.1"/>
</dbReference>
<dbReference type="EMBL" id="JBHTCG010000002">
    <property type="protein sequence ID" value="MFC7381328.1"/>
    <property type="molecule type" value="Genomic_DNA"/>
</dbReference>
<evidence type="ECO:0008006" key="3">
    <source>
        <dbReference type="Google" id="ProtNLM"/>
    </source>
</evidence>
<reference evidence="2" key="1">
    <citation type="journal article" date="2019" name="Int. J. Syst. Evol. Microbiol.">
        <title>The Global Catalogue of Microorganisms (GCM) 10K type strain sequencing project: providing services to taxonomists for standard genome sequencing and annotation.</title>
        <authorList>
            <consortium name="The Broad Institute Genomics Platform"/>
            <consortium name="The Broad Institute Genome Sequencing Center for Infectious Disease"/>
            <person name="Wu L."/>
            <person name="Ma J."/>
        </authorList>
    </citation>
    <scope>NUCLEOTIDE SEQUENCE [LARGE SCALE GENOMIC DNA]</scope>
    <source>
        <strain evidence="2">CECT 7649</strain>
    </source>
</reference>
<protein>
    <recommendedName>
        <fullName evidence="3">Phosphodiesterase</fullName>
    </recommendedName>
</protein>
<comment type="caution">
    <text evidence="1">The sequence shown here is derived from an EMBL/GenBank/DDBJ whole genome shotgun (WGS) entry which is preliminary data.</text>
</comment>
<evidence type="ECO:0000313" key="1">
    <source>
        <dbReference type="EMBL" id="MFC7381328.1"/>
    </source>
</evidence>
<name>A0ABW2NVA9_9ACTN</name>
<gene>
    <name evidence="1" type="ORF">ACFQSB_03850</name>
</gene>
<accession>A0ABW2NVA9</accession>
<sequence length="233" mass="24321">MAGGAAAVFQAVARLRHGRPLHPDGLVFDATLALHGASRRRGAAFLDEPADLRGVARLSRAAGLPPPLPDILGQALRRRTSAASDDGTGEVTAELLLATTGHTLLGRRLLRPATRWSPGMYGSLLPYAAGGGHVLLGAVARWPGPPAGLAALRRAAEAGPLRFDLVVASPLGPWERFGTLTLTGPARSDAAEPTRFDPVRNPIPGLPPTGLLQWARGPIYGASERVPDHDALP</sequence>
<keyword evidence="2" id="KW-1185">Reference proteome</keyword>
<organism evidence="1 2">
    <name type="scientific">Sphaerisporangium rhizosphaerae</name>
    <dbReference type="NCBI Taxonomy" id="2269375"/>
    <lineage>
        <taxon>Bacteria</taxon>
        <taxon>Bacillati</taxon>
        <taxon>Actinomycetota</taxon>
        <taxon>Actinomycetes</taxon>
        <taxon>Streptosporangiales</taxon>
        <taxon>Streptosporangiaceae</taxon>
        <taxon>Sphaerisporangium</taxon>
    </lineage>
</organism>
<dbReference type="Proteomes" id="UP001596496">
    <property type="component" value="Unassembled WGS sequence"/>
</dbReference>
<evidence type="ECO:0000313" key="2">
    <source>
        <dbReference type="Proteomes" id="UP001596496"/>
    </source>
</evidence>
<proteinExistence type="predicted"/>